<evidence type="ECO:0000256" key="7">
    <source>
        <dbReference type="ARBA" id="ARBA00022989"/>
    </source>
</evidence>
<evidence type="ECO:0000256" key="12">
    <source>
        <dbReference type="SAM" id="Phobius"/>
    </source>
</evidence>
<feature type="compositionally biased region" description="Polar residues" evidence="11">
    <location>
        <begin position="1"/>
        <end position="11"/>
    </location>
</feature>
<feature type="transmembrane region" description="Helical" evidence="12">
    <location>
        <begin position="182"/>
        <end position="204"/>
    </location>
</feature>
<dbReference type="SMART" id="SM01021">
    <property type="entry name" value="Bac_rhodopsin"/>
    <property type="match status" value="1"/>
</dbReference>
<keyword evidence="3" id="KW-0600">Photoreceptor protein</keyword>
<comment type="similarity">
    <text evidence="2">Belongs to the archaeal/bacterial/fungal opsin family.</text>
</comment>
<evidence type="ECO:0000313" key="13">
    <source>
        <dbReference type="EMBL" id="PYH91237.1"/>
    </source>
</evidence>
<feature type="transmembrane region" description="Helical" evidence="12">
    <location>
        <begin position="130"/>
        <end position="148"/>
    </location>
</feature>
<evidence type="ECO:0000256" key="6">
    <source>
        <dbReference type="ARBA" id="ARBA00022925"/>
    </source>
</evidence>
<feature type="transmembrane region" description="Helical" evidence="12">
    <location>
        <begin position="251"/>
        <end position="271"/>
    </location>
</feature>
<organism evidence="13 14">
    <name type="scientific">Aspergillus ellipticus CBS 707.79</name>
    <dbReference type="NCBI Taxonomy" id="1448320"/>
    <lineage>
        <taxon>Eukaryota</taxon>
        <taxon>Fungi</taxon>
        <taxon>Dikarya</taxon>
        <taxon>Ascomycota</taxon>
        <taxon>Pezizomycotina</taxon>
        <taxon>Eurotiomycetes</taxon>
        <taxon>Eurotiomycetidae</taxon>
        <taxon>Eurotiales</taxon>
        <taxon>Aspergillaceae</taxon>
        <taxon>Aspergillus</taxon>
        <taxon>Aspergillus subgen. Circumdati</taxon>
    </lineage>
</organism>
<dbReference type="CDD" id="cd15028">
    <property type="entry name" value="7tm_Opsin-1_euk"/>
    <property type="match status" value="1"/>
</dbReference>
<name>A0A319D9W3_9EURO</name>
<keyword evidence="7 12" id="KW-1133">Transmembrane helix</keyword>
<dbReference type="Gene3D" id="1.20.1070.10">
    <property type="entry name" value="Rhodopsin 7-helix transmembrane proteins"/>
    <property type="match status" value="1"/>
</dbReference>
<dbReference type="Pfam" id="PF01036">
    <property type="entry name" value="Bac_rhodopsin"/>
    <property type="match status" value="1"/>
</dbReference>
<keyword evidence="6" id="KW-0681">Retinal protein</keyword>
<dbReference type="PRINTS" id="PR00251">
    <property type="entry name" value="BACTRLOPSIN"/>
</dbReference>
<dbReference type="GO" id="GO:0007602">
    <property type="term" value="P:phototransduction"/>
    <property type="evidence" value="ECO:0007669"/>
    <property type="project" value="UniProtKB-KW"/>
</dbReference>
<reference evidence="13 14" key="1">
    <citation type="submission" date="2018-02" db="EMBL/GenBank/DDBJ databases">
        <title>The genomes of Aspergillus section Nigri reveals drivers in fungal speciation.</title>
        <authorList>
            <consortium name="DOE Joint Genome Institute"/>
            <person name="Vesth T.C."/>
            <person name="Nybo J."/>
            <person name="Theobald S."/>
            <person name="Brandl J."/>
            <person name="Frisvad J.C."/>
            <person name="Nielsen K.F."/>
            <person name="Lyhne E.K."/>
            <person name="Kogle M.E."/>
            <person name="Kuo A."/>
            <person name="Riley R."/>
            <person name="Clum A."/>
            <person name="Nolan M."/>
            <person name="Lipzen A."/>
            <person name="Salamov A."/>
            <person name="Henrissat B."/>
            <person name="Wiebenga A."/>
            <person name="De vries R.P."/>
            <person name="Grigoriev I.V."/>
            <person name="Mortensen U.H."/>
            <person name="Andersen M.R."/>
            <person name="Baker S.E."/>
        </authorList>
    </citation>
    <scope>NUCLEOTIDE SEQUENCE [LARGE SCALE GENOMIC DNA]</scope>
    <source>
        <strain evidence="13 14">CBS 707.79</strain>
    </source>
</reference>
<proteinExistence type="inferred from homology"/>
<sequence length="305" mass="33463">MIESFIKQTQPIPWPEPTPTSSVAPIPTVVPGSDPIFQMLHDTGKRTLWVVTVLMGLSSLVFYVLGARVPLSKRVFHVLISLATTISFIVYLALATGEGMDFKLDVIKEHNKHVPNTSQDYYRQVLWLRYVLWFLTEPLGLISLSLLGGLPGAHLLIAIAADYVMLGSGLLGIYAGHTSRRWVWFTISAIGYLTTVYHISVHGARAASNKDSQTRRFFGTISGVMLFVKILYPVALAAGPLSLKVNVDVETILLAIYDIFSQGIIGYWLILAHDATPGITLNVDGFWSHGIGNEGAIRISEEDGA</sequence>
<evidence type="ECO:0000256" key="8">
    <source>
        <dbReference type="ARBA" id="ARBA00022991"/>
    </source>
</evidence>
<keyword evidence="14" id="KW-1185">Reference proteome</keyword>
<keyword evidence="4" id="KW-0716">Sensory transduction</keyword>
<keyword evidence="5 12" id="KW-0812">Transmembrane</keyword>
<gene>
    <name evidence="13" type="ORF">BO71DRAFT_55417</name>
</gene>
<protein>
    <submittedName>
        <fullName evidence="13">Family A G protein-coupled receptor-like protein</fullName>
    </submittedName>
</protein>
<dbReference type="GO" id="GO:0005783">
    <property type="term" value="C:endoplasmic reticulum"/>
    <property type="evidence" value="ECO:0007669"/>
    <property type="project" value="TreeGrafter"/>
</dbReference>
<keyword evidence="8" id="KW-0157">Chromophore</keyword>
<evidence type="ECO:0000256" key="11">
    <source>
        <dbReference type="SAM" id="MobiDB-lite"/>
    </source>
</evidence>
<evidence type="ECO:0000313" key="14">
    <source>
        <dbReference type="Proteomes" id="UP000247810"/>
    </source>
</evidence>
<evidence type="ECO:0000256" key="10">
    <source>
        <dbReference type="ARBA" id="ARBA00023170"/>
    </source>
</evidence>
<dbReference type="EMBL" id="KZ825952">
    <property type="protein sequence ID" value="PYH91237.1"/>
    <property type="molecule type" value="Genomic_DNA"/>
</dbReference>
<dbReference type="PANTHER" id="PTHR28286">
    <property type="match status" value="1"/>
</dbReference>
<evidence type="ECO:0000256" key="9">
    <source>
        <dbReference type="ARBA" id="ARBA00023136"/>
    </source>
</evidence>
<dbReference type="STRING" id="1448320.A0A319D9W3"/>
<evidence type="ECO:0000256" key="2">
    <source>
        <dbReference type="ARBA" id="ARBA00008130"/>
    </source>
</evidence>
<comment type="subcellular location">
    <subcellularLocation>
        <location evidence="1">Membrane</location>
        <topology evidence="1">Multi-pass membrane protein</topology>
    </subcellularLocation>
</comment>
<feature type="transmembrane region" description="Helical" evidence="12">
    <location>
        <begin position="155"/>
        <end position="176"/>
    </location>
</feature>
<keyword evidence="9 12" id="KW-0472">Membrane</keyword>
<dbReference type="GO" id="GO:0005886">
    <property type="term" value="C:plasma membrane"/>
    <property type="evidence" value="ECO:0007669"/>
    <property type="project" value="TreeGrafter"/>
</dbReference>
<feature type="transmembrane region" description="Helical" evidence="12">
    <location>
        <begin position="47"/>
        <end position="66"/>
    </location>
</feature>
<dbReference type="FunFam" id="1.20.1070.10:FF:000160">
    <property type="entry name" value="Related to Opsin-1"/>
    <property type="match status" value="1"/>
</dbReference>
<keyword evidence="10 13" id="KW-0675">Receptor</keyword>
<dbReference type="InterPro" id="IPR001425">
    <property type="entry name" value="Arc/bac/fun_rhodopsins"/>
</dbReference>
<dbReference type="Proteomes" id="UP000247810">
    <property type="component" value="Unassembled WGS sequence"/>
</dbReference>
<evidence type="ECO:0000256" key="1">
    <source>
        <dbReference type="ARBA" id="ARBA00004141"/>
    </source>
</evidence>
<evidence type="ECO:0000256" key="4">
    <source>
        <dbReference type="ARBA" id="ARBA00022606"/>
    </source>
</evidence>
<dbReference type="AlphaFoldDB" id="A0A319D9W3"/>
<feature type="region of interest" description="Disordered" evidence="11">
    <location>
        <begin position="1"/>
        <end position="20"/>
    </location>
</feature>
<dbReference type="VEuPathDB" id="FungiDB:BO71DRAFT_55417"/>
<feature type="transmembrane region" description="Helical" evidence="12">
    <location>
        <begin position="216"/>
        <end position="239"/>
    </location>
</feature>
<dbReference type="SUPFAM" id="SSF81321">
    <property type="entry name" value="Family A G protein-coupled receptor-like"/>
    <property type="match status" value="1"/>
</dbReference>
<accession>A0A319D9W3</accession>
<evidence type="ECO:0000256" key="3">
    <source>
        <dbReference type="ARBA" id="ARBA00022543"/>
    </source>
</evidence>
<evidence type="ECO:0000256" key="5">
    <source>
        <dbReference type="ARBA" id="ARBA00022692"/>
    </source>
</evidence>
<dbReference type="PANTHER" id="PTHR28286:SF2">
    <property type="entry name" value="BACTERIORHODOPSIN _OPSIN, NOPA (EUROFUNG)"/>
    <property type="match status" value="1"/>
</dbReference>
<dbReference type="OrthoDB" id="10261467at2759"/>
<dbReference type="GO" id="GO:0009881">
    <property type="term" value="F:photoreceptor activity"/>
    <property type="evidence" value="ECO:0007669"/>
    <property type="project" value="UniProtKB-KW"/>
</dbReference>
<feature type="transmembrane region" description="Helical" evidence="12">
    <location>
        <begin position="75"/>
        <end position="94"/>
    </location>
</feature>